<sequence length="122" mass="13449">RGNTQVEGGLSREVAKVSEKTDRIQGRLEKVVMEDLVTFGRKIDLLSRKTREAGSEDQDKPKPKEAAGKKKEGASGGGLRNGVLRHSVNPNLSLAKRMRDGQDSNPDTLGVEEHKKKRHEGH</sequence>
<dbReference type="EMBL" id="GBHO01019786">
    <property type="protein sequence ID" value="JAG23818.1"/>
    <property type="molecule type" value="Transcribed_RNA"/>
</dbReference>
<feature type="region of interest" description="Disordered" evidence="1">
    <location>
        <begin position="1"/>
        <end position="22"/>
    </location>
</feature>
<gene>
    <name evidence="2" type="primary">aroC_4</name>
    <name evidence="2" type="ORF">CM83_8903</name>
</gene>
<protein>
    <submittedName>
        <fullName evidence="2">Chorismate synthase</fullName>
    </submittedName>
</protein>
<feature type="region of interest" description="Disordered" evidence="1">
    <location>
        <begin position="43"/>
        <end position="122"/>
    </location>
</feature>
<proteinExistence type="predicted"/>
<reference evidence="2" key="2">
    <citation type="submission" date="2014-07" db="EMBL/GenBank/DDBJ databases">
        <authorList>
            <person name="Hull J."/>
        </authorList>
    </citation>
    <scope>NUCLEOTIDE SEQUENCE</scope>
</reference>
<accession>A0A0A9XY77</accession>
<reference evidence="2" key="1">
    <citation type="journal article" date="2014" name="PLoS ONE">
        <title>Transcriptome-Based Identification of ABC Transporters in the Western Tarnished Plant Bug Lygus hesperus.</title>
        <authorList>
            <person name="Hull J.J."/>
            <person name="Chaney K."/>
            <person name="Geib S.M."/>
            <person name="Fabrick J.A."/>
            <person name="Brent C.S."/>
            <person name="Walsh D."/>
            <person name="Lavine L.C."/>
        </authorList>
    </citation>
    <scope>NUCLEOTIDE SEQUENCE</scope>
</reference>
<feature type="non-terminal residue" evidence="2">
    <location>
        <position position="122"/>
    </location>
</feature>
<dbReference type="AlphaFoldDB" id="A0A0A9XY77"/>
<feature type="compositionally biased region" description="Basic and acidic residues" evidence="1">
    <location>
        <begin position="43"/>
        <end position="73"/>
    </location>
</feature>
<organism evidence="2">
    <name type="scientific">Lygus hesperus</name>
    <name type="common">Western plant bug</name>
    <dbReference type="NCBI Taxonomy" id="30085"/>
    <lineage>
        <taxon>Eukaryota</taxon>
        <taxon>Metazoa</taxon>
        <taxon>Ecdysozoa</taxon>
        <taxon>Arthropoda</taxon>
        <taxon>Hexapoda</taxon>
        <taxon>Insecta</taxon>
        <taxon>Pterygota</taxon>
        <taxon>Neoptera</taxon>
        <taxon>Paraneoptera</taxon>
        <taxon>Hemiptera</taxon>
        <taxon>Heteroptera</taxon>
        <taxon>Panheteroptera</taxon>
        <taxon>Cimicomorpha</taxon>
        <taxon>Miridae</taxon>
        <taxon>Mirini</taxon>
        <taxon>Lygus</taxon>
    </lineage>
</organism>
<feature type="compositionally biased region" description="Basic and acidic residues" evidence="1">
    <location>
        <begin position="13"/>
        <end position="22"/>
    </location>
</feature>
<name>A0A0A9XY77_LYGHE</name>
<evidence type="ECO:0000256" key="1">
    <source>
        <dbReference type="SAM" id="MobiDB-lite"/>
    </source>
</evidence>
<feature type="non-terminal residue" evidence="2">
    <location>
        <position position="1"/>
    </location>
</feature>
<evidence type="ECO:0000313" key="2">
    <source>
        <dbReference type="EMBL" id="JAG23818.1"/>
    </source>
</evidence>